<keyword evidence="4" id="KW-0547">Nucleotide-binding</keyword>
<dbReference type="InterPro" id="IPR014729">
    <property type="entry name" value="Rossmann-like_a/b/a_fold"/>
</dbReference>
<dbReference type="Pfam" id="PF06821">
    <property type="entry name" value="Ser_hydrolase"/>
    <property type="match status" value="1"/>
</dbReference>
<comment type="caution">
    <text evidence="11">The sequence shown here is derived from an EMBL/GenBank/DDBJ whole genome shotgun (WGS) entry which is preliminary data.</text>
</comment>
<gene>
    <name evidence="11" type="ORF">COV60_01530</name>
</gene>
<evidence type="ECO:0000259" key="10">
    <source>
        <dbReference type="Pfam" id="PF13603"/>
    </source>
</evidence>
<feature type="region of interest" description="Disordered" evidence="8">
    <location>
        <begin position="257"/>
        <end position="285"/>
    </location>
</feature>
<dbReference type="GO" id="GO:0005829">
    <property type="term" value="C:cytosol"/>
    <property type="evidence" value="ECO:0007669"/>
    <property type="project" value="TreeGrafter"/>
</dbReference>
<dbReference type="SUPFAM" id="SSF53474">
    <property type="entry name" value="alpha/beta-Hydrolases"/>
    <property type="match status" value="1"/>
</dbReference>
<dbReference type="Pfam" id="PF13603">
    <property type="entry name" value="tRNA-synt_1_2"/>
    <property type="match status" value="1"/>
</dbReference>
<keyword evidence="3" id="KW-0436">Ligase</keyword>
<dbReference type="InterPro" id="IPR002302">
    <property type="entry name" value="Leu-tRNA-ligase"/>
</dbReference>
<feature type="domain" description="Leucyl-tRNA synthetase editing" evidence="10">
    <location>
        <begin position="286"/>
        <end position="426"/>
    </location>
</feature>
<dbReference type="EMBL" id="PCWM01000031">
    <property type="protein sequence ID" value="PIR03208.1"/>
    <property type="molecule type" value="Genomic_DNA"/>
</dbReference>
<evidence type="ECO:0000256" key="6">
    <source>
        <dbReference type="ARBA" id="ARBA00022917"/>
    </source>
</evidence>
<dbReference type="InterPro" id="IPR010662">
    <property type="entry name" value="RBBP9/YdeN"/>
</dbReference>
<evidence type="ECO:0000313" key="12">
    <source>
        <dbReference type="Proteomes" id="UP000229782"/>
    </source>
</evidence>
<sequence length="886" mass="101470">MKKYDPKQIESKWQAFWEKNKTFSTPEDATPENKCYILPQLPYPSGSGLHVGHAEVYTACDIYARYQRMKGKKVLQVFGLDSFGLPAENYAIKTNVHPRETIDKTTENFVSQVKALGVSVDWDRFVRSSDPSYYKFTQWFFLLMYERGLAYRKKQAVNWCESCKTVLANEQVVEKQSTDDGRRTTVNVCERCGTEIIQREMEQWYLKITDYADRLIDDLDKVDWPVETVKRQRDWIGRSEGAEITFSVISTNGSEEKSFEGKNVESQKSDLKEKSSASKDPSVASLSQDDNTITVFTTRPDTLFGATYMVLAPEHALLQKLSTVDSSPSSIIENWDEVEAYIQETAKKTDLDRQVNKEKTGVELKGVKAINPANGEEIPVWIADYVIATYGTGAIMAVPAHDERDFAFAKKFGLKIVPVVLKEVGESMSFVMGLSEDEIKNFGGEVVEKTDKGFFKITIPFNRLDDYKEFIRIKMEPKFWNEFSTKDGFYFIFKHENGEIEEMKLTKDTNDLIDRYGMAFNDEEVKERAENVYSWLAKNSFYESILIHTDPGIAINSDFLNGLPTQEAKTKIIDWLEKNGHGKRKIQYKLRDWSVSRQRFWGAPVPMLINEQFPPEADQPMAEAIDKEQRTTNNEQVSLPDAVVHVHAWGASPESHFRNWLREEEKNLGVESITPMLPHTDMPQRREWRTAVETVLPQETKNTVLEGRSLGAFTALELAQTHRFRKLILIAPTLPIQEWKAKFTAVVSDQKARATVLDMVQNDLDYSAIKKNCGEIVVFLSTNDPYIPLEASETLLKQKFPHCRIVRIRDAGHFGTDDGYATFDALKDEIVREIRPDLRTTRMDDLPVLLPNDVDFKPTGQSPLTYSPSFQNGVEEKYGTGWKREV</sequence>
<dbReference type="Proteomes" id="UP000229782">
    <property type="component" value="Unassembled WGS sequence"/>
</dbReference>
<name>A0A2H0N2V0_9BACT</name>
<keyword evidence="6" id="KW-0648">Protein biosynthesis</keyword>
<dbReference type="FunFam" id="3.40.50.620:FF:000060">
    <property type="entry name" value="Leucine--tRNA ligase"/>
    <property type="match status" value="1"/>
</dbReference>
<dbReference type="AlphaFoldDB" id="A0A2H0N2V0"/>
<dbReference type="SUPFAM" id="SSF52374">
    <property type="entry name" value="Nucleotidylyl transferase"/>
    <property type="match status" value="1"/>
</dbReference>
<accession>A0A2H0N2V0</accession>
<feature type="non-terminal residue" evidence="11">
    <location>
        <position position="886"/>
    </location>
</feature>
<dbReference type="SUPFAM" id="SSF50677">
    <property type="entry name" value="ValRS/IleRS/LeuRS editing domain"/>
    <property type="match status" value="1"/>
</dbReference>
<evidence type="ECO:0000256" key="3">
    <source>
        <dbReference type="ARBA" id="ARBA00022598"/>
    </source>
</evidence>
<dbReference type="Gene3D" id="3.90.740.10">
    <property type="entry name" value="Valyl/Leucyl/Isoleucyl-tRNA synthetase, editing domain"/>
    <property type="match status" value="1"/>
</dbReference>
<protein>
    <recommendedName>
        <fullName evidence="2">leucine--tRNA ligase</fullName>
        <ecNumber evidence="2">6.1.1.4</ecNumber>
    </recommendedName>
</protein>
<evidence type="ECO:0000256" key="1">
    <source>
        <dbReference type="ARBA" id="ARBA00005594"/>
    </source>
</evidence>
<feature type="domain" description="Aminoacyl-tRNA synthetase class Ia" evidence="9">
    <location>
        <begin position="12"/>
        <end position="232"/>
    </location>
</feature>
<proteinExistence type="inferred from homology"/>
<dbReference type="InterPro" id="IPR025709">
    <property type="entry name" value="Leu_tRNA-synth_edit"/>
</dbReference>
<evidence type="ECO:0000259" key="9">
    <source>
        <dbReference type="Pfam" id="PF00133"/>
    </source>
</evidence>
<dbReference type="PRINTS" id="PR00985">
    <property type="entry name" value="TRNASYNTHLEU"/>
</dbReference>
<dbReference type="Pfam" id="PF00133">
    <property type="entry name" value="tRNA-synt_1"/>
    <property type="match status" value="1"/>
</dbReference>
<evidence type="ECO:0000256" key="7">
    <source>
        <dbReference type="ARBA" id="ARBA00023146"/>
    </source>
</evidence>
<dbReference type="Gene3D" id="1.10.730.10">
    <property type="entry name" value="Isoleucyl-tRNA Synthetase, Domain 1"/>
    <property type="match status" value="1"/>
</dbReference>
<evidence type="ECO:0000313" key="11">
    <source>
        <dbReference type="EMBL" id="PIR03208.1"/>
    </source>
</evidence>
<dbReference type="GO" id="GO:0004823">
    <property type="term" value="F:leucine-tRNA ligase activity"/>
    <property type="evidence" value="ECO:0007669"/>
    <property type="project" value="UniProtKB-EC"/>
</dbReference>
<dbReference type="GO" id="GO:0002161">
    <property type="term" value="F:aminoacyl-tRNA deacylase activity"/>
    <property type="evidence" value="ECO:0007669"/>
    <property type="project" value="InterPro"/>
</dbReference>
<dbReference type="PANTHER" id="PTHR43740:SF2">
    <property type="entry name" value="LEUCINE--TRNA LIGASE, MITOCHONDRIAL"/>
    <property type="match status" value="1"/>
</dbReference>
<organism evidence="11 12">
    <name type="scientific">Candidatus Magasanikbacteria bacterium CG11_big_fil_rev_8_21_14_0_20_43_7</name>
    <dbReference type="NCBI Taxonomy" id="1974654"/>
    <lineage>
        <taxon>Bacteria</taxon>
        <taxon>Candidatus Magasanikiibacteriota</taxon>
    </lineage>
</organism>
<dbReference type="InterPro" id="IPR009008">
    <property type="entry name" value="Val/Leu/Ile-tRNA-synth_edit"/>
</dbReference>
<comment type="similarity">
    <text evidence="1">Belongs to the class-I aminoacyl-tRNA synthetase family.</text>
</comment>
<evidence type="ECO:0000256" key="8">
    <source>
        <dbReference type="SAM" id="MobiDB-lite"/>
    </source>
</evidence>
<dbReference type="GO" id="GO:0005524">
    <property type="term" value="F:ATP binding"/>
    <property type="evidence" value="ECO:0007669"/>
    <property type="project" value="UniProtKB-KW"/>
</dbReference>
<keyword evidence="5" id="KW-0067">ATP-binding</keyword>
<dbReference type="EC" id="6.1.1.4" evidence="2"/>
<evidence type="ECO:0000256" key="4">
    <source>
        <dbReference type="ARBA" id="ARBA00022741"/>
    </source>
</evidence>
<feature type="compositionally biased region" description="Basic and acidic residues" evidence="8">
    <location>
        <begin position="257"/>
        <end position="277"/>
    </location>
</feature>
<dbReference type="Gene3D" id="3.40.50.1820">
    <property type="entry name" value="alpha/beta hydrolase"/>
    <property type="match status" value="1"/>
</dbReference>
<keyword evidence="7" id="KW-0030">Aminoacyl-tRNA synthetase</keyword>
<dbReference type="InterPro" id="IPR002300">
    <property type="entry name" value="aa-tRNA-synth_Ia"/>
</dbReference>
<dbReference type="PANTHER" id="PTHR43740">
    <property type="entry name" value="LEUCYL-TRNA SYNTHETASE"/>
    <property type="match status" value="1"/>
</dbReference>
<reference evidence="11 12" key="1">
    <citation type="submission" date="2017-09" db="EMBL/GenBank/DDBJ databases">
        <title>Depth-based differentiation of microbial function through sediment-hosted aquifers and enrichment of novel symbionts in the deep terrestrial subsurface.</title>
        <authorList>
            <person name="Probst A.J."/>
            <person name="Ladd B."/>
            <person name="Jarett J.K."/>
            <person name="Geller-Mcgrath D.E."/>
            <person name="Sieber C.M."/>
            <person name="Emerson J.B."/>
            <person name="Anantharaman K."/>
            <person name="Thomas B.C."/>
            <person name="Malmstrom R."/>
            <person name="Stieglmeier M."/>
            <person name="Klingl A."/>
            <person name="Woyke T."/>
            <person name="Ryan C.M."/>
            <person name="Banfield J.F."/>
        </authorList>
    </citation>
    <scope>NUCLEOTIDE SEQUENCE [LARGE SCALE GENOMIC DNA]</scope>
    <source>
        <strain evidence="11">CG11_big_fil_rev_8_21_14_0_20_43_7</strain>
    </source>
</reference>
<dbReference type="InterPro" id="IPR029058">
    <property type="entry name" value="AB_hydrolase_fold"/>
</dbReference>
<dbReference type="Gene3D" id="3.40.50.620">
    <property type="entry name" value="HUPs"/>
    <property type="match status" value="1"/>
</dbReference>
<evidence type="ECO:0000256" key="5">
    <source>
        <dbReference type="ARBA" id="ARBA00022840"/>
    </source>
</evidence>
<evidence type="ECO:0000256" key="2">
    <source>
        <dbReference type="ARBA" id="ARBA00013164"/>
    </source>
</evidence>
<dbReference type="GO" id="GO:0006429">
    <property type="term" value="P:leucyl-tRNA aminoacylation"/>
    <property type="evidence" value="ECO:0007669"/>
    <property type="project" value="InterPro"/>
</dbReference>